<evidence type="ECO:0000256" key="1">
    <source>
        <dbReference type="ARBA" id="ARBA00020887"/>
    </source>
</evidence>
<proteinExistence type="predicted"/>
<dbReference type="SUPFAM" id="SSF63520">
    <property type="entry name" value="PTS-regulatory domain, PRD"/>
    <property type="match status" value="2"/>
</dbReference>
<evidence type="ECO:0000313" key="10">
    <source>
        <dbReference type="Proteomes" id="UP000016057"/>
    </source>
</evidence>
<dbReference type="InterPro" id="IPR004701">
    <property type="entry name" value="PTS_EIIA_man-typ"/>
</dbReference>
<dbReference type="eggNOG" id="COG3933">
    <property type="taxonomic scope" value="Bacteria"/>
</dbReference>
<dbReference type="PANTHER" id="PTHR32071">
    <property type="entry name" value="TRANSCRIPTIONAL REGULATORY PROTEIN"/>
    <property type="match status" value="1"/>
</dbReference>
<dbReference type="GO" id="GO:0009401">
    <property type="term" value="P:phosphoenolpyruvate-dependent sugar phosphotransferase system"/>
    <property type="evidence" value="ECO:0007669"/>
    <property type="project" value="InterPro"/>
</dbReference>
<keyword evidence="5" id="KW-0238">DNA-binding</keyword>
<feature type="domain" description="Sigma-54 factor interaction" evidence="6">
    <location>
        <begin position="91"/>
        <end position="324"/>
    </location>
</feature>
<dbReference type="PROSITE" id="PS50045">
    <property type="entry name" value="SIGMA54_INTERACT_4"/>
    <property type="match status" value="1"/>
</dbReference>
<dbReference type="EMBL" id="AMYT01000011">
    <property type="protein sequence ID" value="EKU27557.1"/>
    <property type="molecule type" value="Genomic_DNA"/>
</dbReference>
<dbReference type="eggNOG" id="COG1221">
    <property type="taxonomic scope" value="Bacteria"/>
</dbReference>
<dbReference type="Gene3D" id="3.40.50.510">
    <property type="entry name" value="Phosphotransferase system, mannose-type IIA component"/>
    <property type="match status" value="1"/>
</dbReference>
<dbReference type="Pfam" id="PF01978">
    <property type="entry name" value="TrmB"/>
    <property type="match status" value="1"/>
</dbReference>
<evidence type="ECO:0000313" key="9">
    <source>
        <dbReference type="EMBL" id="EKU27557.1"/>
    </source>
</evidence>
<dbReference type="InterPro" id="IPR027417">
    <property type="entry name" value="P-loop_NTPase"/>
</dbReference>
<accession>K8ZC24</accession>
<dbReference type="AlphaFoldDB" id="K8ZC24"/>
<dbReference type="Gene3D" id="3.40.50.300">
    <property type="entry name" value="P-loop containing nucleotide triphosphate hydrolases"/>
    <property type="match status" value="1"/>
</dbReference>
<dbReference type="InterPro" id="IPR002078">
    <property type="entry name" value="Sigma_54_int"/>
</dbReference>
<dbReference type="PROSITE" id="PS00676">
    <property type="entry name" value="SIGMA54_INTERACT_2"/>
    <property type="match status" value="1"/>
</dbReference>
<reference evidence="9 10" key="1">
    <citation type="journal article" date="2013" name="Genome Announc.">
        <title>Draft Genome Sequence of Catellicoccus marimammalium, a Novel Species Commonly Found in Gull Feces.</title>
        <authorList>
            <person name="Weigand M.R."/>
            <person name="Ryu H."/>
            <person name="Bozcek L."/>
            <person name="Konstantinidis K.T."/>
            <person name="Santo Domingo J.W."/>
        </authorList>
    </citation>
    <scope>NUCLEOTIDE SEQUENCE [LARGE SCALE GENOMIC DNA]</scope>
    <source>
        <strain evidence="9 10">M35/04/3</strain>
    </source>
</reference>
<dbReference type="InterPro" id="IPR003593">
    <property type="entry name" value="AAA+_ATPase"/>
</dbReference>
<keyword evidence="2" id="KW-0808">Transferase</keyword>
<dbReference type="Pfam" id="PF00874">
    <property type="entry name" value="PRD"/>
    <property type="match status" value="2"/>
</dbReference>
<evidence type="ECO:0000259" key="7">
    <source>
        <dbReference type="PROSITE" id="PS51096"/>
    </source>
</evidence>
<dbReference type="SMART" id="SM00382">
    <property type="entry name" value="AAA"/>
    <property type="match status" value="1"/>
</dbReference>
<evidence type="ECO:0000256" key="5">
    <source>
        <dbReference type="ARBA" id="ARBA00023125"/>
    </source>
</evidence>
<dbReference type="OrthoDB" id="9771372at2"/>
<evidence type="ECO:0000256" key="4">
    <source>
        <dbReference type="ARBA" id="ARBA00022840"/>
    </source>
</evidence>
<keyword evidence="10" id="KW-1185">Reference proteome</keyword>
<keyword evidence="4" id="KW-0067">ATP-binding</keyword>
<dbReference type="InterPro" id="IPR002831">
    <property type="entry name" value="Tscrpt_reg_TrmB_N"/>
</dbReference>
<dbReference type="STRING" id="1234409.C683_0338"/>
<evidence type="ECO:0000259" key="8">
    <source>
        <dbReference type="PROSITE" id="PS51372"/>
    </source>
</evidence>
<dbReference type="InterPro" id="IPR025943">
    <property type="entry name" value="Sigma_54_int_dom_ATP-bd_2"/>
</dbReference>
<dbReference type="Gene3D" id="1.10.1790.10">
    <property type="entry name" value="PRD domain"/>
    <property type="match status" value="2"/>
</dbReference>
<dbReference type="Gene3D" id="1.10.10.10">
    <property type="entry name" value="Winged helix-like DNA-binding domain superfamily/Winged helix DNA-binding domain"/>
    <property type="match status" value="1"/>
</dbReference>
<feature type="domain" description="PTS EIIA type-4" evidence="7">
    <location>
        <begin position="520"/>
        <end position="653"/>
    </location>
</feature>
<dbReference type="InterPro" id="IPR036634">
    <property type="entry name" value="PRD_sf"/>
</dbReference>
<keyword evidence="3" id="KW-0547">Nucleotide-binding</keyword>
<dbReference type="SUPFAM" id="SSF52540">
    <property type="entry name" value="P-loop containing nucleoside triphosphate hydrolases"/>
    <property type="match status" value="1"/>
</dbReference>
<dbReference type="Proteomes" id="UP000016057">
    <property type="component" value="Unassembled WGS sequence"/>
</dbReference>
<dbReference type="PANTHER" id="PTHR32071:SF38">
    <property type="entry name" value="PSP OPERON TRANSCRIPTIONAL ACTIVATOR"/>
    <property type="match status" value="1"/>
</dbReference>
<organism evidence="9 10">
    <name type="scientific">Catellicoccus marimammalium M35/04/3</name>
    <dbReference type="NCBI Taxonomy" id="1234409"/>
    <lineage>
        <taxon>Bacteria</taxon>
        <taxon>Bacillati</taxon>
        <taxon>Bacillota</taxon>
        <taxon>Bacilli</taxon>
        <taxon>Lactobacillales</taxon>
        <taxon>Enterococcaceae</taxon>
        <taxon>Catellicoccus</taxon>
    </lineage>
</organism>
<gene>
    <name evidence="9" type="ORF">C683_0338</name>
</gene>
<dbReference type="PATRIC" id="fig|1234409.3.peg.305"/>
<feature type="domain" description="PRD" evidence="8">
    <location>
        <begin position="411"/>
        <end position="516"/>
    </location>
</feature>
<dbReference type="SUPFAM" id="SSF46785">
    <property type="entry name" value="Winged helix' DNA-binding domain"/>
    <property type="match status" value="1"/>
</dbReference>
<dbReference type="GO" id="GO:0016740">
    <property type="term" value="F:transferase activity"/>
    <property type="evidence" value="ECO:0007669"/>
    <property type="project" value="UniProtKB-KW"/>
</dbReference>
<dbReference type="RefSeq" id="WP_009488759.1">
    <property type="nucleotide sequence ID" value="NZ_AMYT01000011.1"/>
</dbReference>
<dbReference type="GO" id="GO:0016020">
    <property type="term" value="C:membrane"/>
    <property type="evidence" value="ECO:0007669"/>
    <property type="project" value="InterPro"/>
</dbReference>
<evidence type="ECO:0000256" key="3">
    <source>
        <dbReference type="ARBA" id="ARBA00022741"/>
    </source>
</evidence>
<dbReference type="Pfam" id="PF00158">
    <property type="entry name" value="Sigma54_activat"/>
    <property type="match status" value="1"/>
</dbReference>
<sequence>MPFRKDEIYQYLKEATEAKTADQVSEELQLHRTNVSRYLNELYKEGKIVKIKGRPVLYKVTQHPVAIQANEENTNSIPLLLDENHLSFDHLIGAEESLSSAIQKGKAAILYPPTGLHTMIFGASGTGKTLFAECMYQFAKESEVVDEEAPFIAFNCADYAQNPQLLFGHIFGIKKGAFTGADEDRPGLIQQANGGILFLDEIHRLPPEGQEMLFTFIDKGVYHPLGDSGEEKKATVQIIGATTESEENFLETFKRRIPMCIELPSLADRTIEERYQMITSFFLQEAMRLETNILLHRDVLLAFLLYSTPGNIGQLKRDIKLVCAKGFLHYQQKDQQEITIEQQDLPITVQKGLLNEKHLHQEIQTLLHKKWHQLYFNQEERSIHWQTKEVTENEKNEAFSLYTLEKEVQEEVPLKTQKLADRVCDEASMKLNRVYSKKDRFTLALHLQAAIERIQSGKKIPNQKLNEIRKHYLLEFQVALELASMIEQEYHLFLPMEEIGYLSLLLHLPVQEKKKAIRNHVSIITIMHGEEISSAMLKSAQELTGIREGYAMNMPMTMDVSEIYEELKSHVLENKEEYQNGILLLTDMGSLNRLAGILEEDIQIKTESISLTSTLVVMEALQLAHDGYSLSEIKSQLTTSIRDILYSNEKEAIEENYEKPKAIIVSCFTGESVANKLESRLEKLIPKDEYQIIPMQFLESGAFIRHIDHLRSEYDVRAIIGTAEIHYQNIPYFSALDLFDEERAQKFYGLLENEIDLWQIERTLSETLTHIPDLDQCLSLIHQEIKRMKQTLHIILDPSVELGIIMHLAFLIDLLLTNHDASQRTFPELETFKKENKLPFDIISAQLLSLEKKYGITISDDEIAYIAQIFVNN</sequence>
<dbReference type="GO" id="GO:0006355">
    <property type="term" value="P:regulation of DNA-templated transcription"/>
    <property type="evidence" value="ECO:0007669"/>
    <property type="project" value="InterPro"/>
</dbReference>
<dbReference type="SUPFAM" id="SSF53062">
    <property type="entry name" value="PTS system fructose IIA component-like"/>
    <property type="match status" value="1"/>
</dbReference>
<feature type="domain" description="PRD" evidence="8">
    <location>
        <begin position="772"/>
        <end position="873"/>
    </location>
</feature>
<dbReference type="GO" id="GO:0005524">
    <property type="term" value="F:ATP binding"/>
    <property type="evidence" value="ECO:0007669"/>
    <property type="project" value="UniProtKB-KW"/>
</dbReference>
<comment type="caution">
    <text evidence="9">The sequence shown here is derived from an EMBL/GenBank/DDBJ whole genome shotgun (WGS) entry which is preliminary data.</text>
</comment>
<dbReference type="InterPro" id="IPR036390">
    <property type="entry name" value="WH_DNA-bd_sf"/>
</dbReference>
<dbReference type="CDD" id="cd00009">
    <property type="entry name" value="AAA"/>
    <property type="match status" value="1"/>
</dbReference>
<dbReference type="GO" id="GO:0003677">
    <property type="term" value="F:DNA binding"/>
    <property type="evidence" value="ECO:0007669"/>
    <property type="project" value="UniProtKB-KW"/>
</dbReference>
<dbReference type="PROSITE" id="PS51372">
    <property type="entry name" value="PRD_2"/>
    <property type="match status" value="2"/>
</dbReference>
<dbReference type="InterPro" id="IPR036388">
    <property type="entry name" value="WH-like_DNA-bd_sf"/>
</dbReference>
<dbReference type="InterPro" id="IPR036662">
    <property type="entry name" value="PTS_EIIA_man-typ_sf"/>
</dbReference>
<protein>
    <recommendedName>
        <fullName evidence="1">DNA translocase FtsK</fullName>
    </recommendedName>
</protein>
<name>K8ZC24_9ENTE</name>
<evidence type="ECO:0000256" key="2">
    <source>
        <dbReference type="ARBA" id="ARBA00022679"/>
    </source>
</evidence>
<dbReference type="PROSITE" id="PS51096">
    <property type="entry name" value="PTS_EIIA_TYPE_4"/>
    <property type="match status" value="1"/>
</dbReference>
<dbReference type="InterPro" id="IPR011608">
    <property type="entry name" value="PRD"/>
</dbReference>
<evidence type="ECO:0000259" key="6">
    <source>
        <dbReference type="PROSITE" id="PS50045"/>
    </source>
</evidence>